<feature type="transmembrane region" description="Helical" evidence="4">
    <location>
        <begin position="408"/>
        <end position="427"/>
    </location>
</feature>
<dbReference type="PANTHER" id="PTHR43222:SF2">
    <property type="entry name" value="NUDIX HYDROLASE 23, CHLOROPLASTIC"/>
    <property type="match status" value="1"/>
</dbReference>
<dbReference type="SUPFAM" id="SSF48317">
    <property type="entry name" value="Acid phosphatase/Vanadium-dependent haloperoxidase"/>
    <property type="match status" value="1"/>
</dbReference>
<sequence>MPVVKASETDPNKLVGAVCVIRHQDQLVMLAEVITEKFSLPGGYIDKGETPQQAAARETLEETGIRVNVGDLIQNRGRAAIYACVAQEPILVSSFKDKYDHPIVASWFSRHFATEVKRVYLIDPMTLPASEYRYQKDIELLTGWLNATPESDIDLYDSLARQLNLMNQYELETILTFQQAVASWPAEIQSLFGGLASALNLAGEPLFIVFLVLLIASLCPTRYLLVWLFALVMMLFTTLLLNFSVTAPRPYFAMPQLQQIDANGFGFPSSHVLLATLVWMSVWQLSSHKLKAAGKVLSALLVVILVSGLGVARVWFGVNFFSDIVVSILLALGLTIPLFAWWRVDSVSALTLAGNRWFWLFATIMVGVVASYTLDPKIAYIFGGLLGVFLSVEYATRTEPKTRLSLGRTLLAFVVISLVAFGLYRLINYVSYQQTVSLIVLTIKGCGAAAISAWLIGGAAFIRRRLATSSESDFPAPDDRDQ</sequence>
<dbReference type="GO" id="GO:0016787">
    <property type="term" value="F:hydrolase activity"/>
    <property type="evidence" value="ECO:0007669"/>
    <property type="project" value="UniProtKB-KW"/>
</dbReference>
<dbReference type="CDD" id="cd02883">
    <property type="entry name" value="NUDIX_Hydrolase"/>
    <property type="match status" value="1"/>
</dbReference>
<evidence type="ECO:0000256" key="1">
    <source>
        <dbReference type="ARBA" id="ARBA00001946"/>
    </source>
</evidence>
<name>A0A0J1HJB8_9GAMM</name>
<dbReference type="PANTHER" id="PTHR43222">
    <property type="entry name" value="NUDIX HYDROLASE 23"/>
    <property type="match status" value="1"/>
</dbReference>
<protein>
    <recommendedName>
        <fullName evidence="5">Nudix hydrolase domain-containing protein</fullName>
    </recommendedName>
</protein>
<gene>
    <name evidence="6" type="ORF">ABT57_02060</name>
</gene>
<dbReference type="Proteomes" id="UP000035909">
    <property type="component" value="Unassembled WGS sequence"/>
</dbReference>
<feature type="transmembrane region" description="Helical" evidence="4">
    <location>
        <begin position="265"/>
        <end position="285"/>
    </location>
</feature>
<dbReference type="InterPro" id="IPR036938">
    <property type="entry name" value="PAP2/HPO_sf"/>
</dbReference>
<dbReference type="Gene3D" id="1.20.144.10">
    <property type="entry name" value="Phosphatidic acid phosphatase type 2/haloperoxidase"/>
    <property type="match status" value="1"/>
</dbReference>
<keyword evidence="7" id="KW-1185">Reference proteome</keyword>
<dbReference type="STRING" id="320778.ABT57_02060"/>
<organism evidence="6 7">
    <name type="scientific">Photobacterium ganghwense</name>
    <dbReference type="NCBI Taxonomy" id="320778"/>
    <lineage>
        <taxon>Bacteria</taxon>
        <taxon>Pseudomonadati</taxon>
        <taxon>Pseudomonadota</taxon>
        <taxon>Gammaproteobacteria</taxon>
        <taxon>Vibrionales</taxon>
        <taxon>Vibrionaceae</taxon>
        <taxon>Photobacterium</taxon>
    </lineage>
</organism>
<evidence type="ECO:0000256" key="4">
    <source>
        <dbReference type="SAM" id="Phobius"/>
    </source>
</evidence>
<dbReference type="InterPro" id="IPR015797">
    <property type="entry name" value="NUDIX_hydrolase-like_dom_sf"/>
</dbReference>
<dbReference type="Gene3D" id="3.90.79.10">
    <property type="entry name" value="Nucleoside Triphosphate Pyrophosphohydrolase"/>
    <property type="match status" value="1"/>
</dbReference>
<dbReference type="InterPro" id="IPR020476">
    <property type="entry name" value="Nudix_hydrolase"/>
</dbReference>
<dbReference type="InterPro" id="IPR000326">
    <property type="entry name" value="PAP2/HPO"/>
</dbReference>
<feature type="transmembrane region" description="Helical" evidence="4">
    <location>
        <begin position="223"/>
        <end position="245"/>
    </location>
</feature>
<dbReference type="EMBL" id="LDOU01000002">
    <property type="protein sequence ID" value="KLV11671.1"/>
    <property type="molecule type" value="Genomic_DNA"/>
</dbReference>
<keyword evidence="2" id="KW-0378">Hydrolase</keyword>
<reference evidence="6 7" key="1">
    <citation type="submission" date="2015-05" db="EMBL/GenBank/DDBJ databases">
        <title>Photobacterium galathea sp. nov.</title>
        <authorList>
            <person name="Machado H."/>
            <person name="Gram L."/>
        </authorList>
    </citation>
    <scope>NUCLEOTIDE SEQUENCE [LARGE SCALE GENOMIC DNA]</scope>
    <source>
        <strain evidence="6 7">DSM 22954</strain>
    </source>
</reference>
<dbReference type="AlphaFoldDB" id="A0A0J1HJB8"/>
<keyword evidence="4" id="KW-0812">Transmembrane</keyword>
<dbReference type="PROSITE" id="PS00893">
    <property type="entry name" value="NUDIX_BOX"/>
    <property type="match status" value="1"/>
</dbReference>
<keyword evidence="4" id="KW-0472">Membrane</keyword>
<dbReference type="Pfam" id="PF00293">
    <property type="entry name" value="NUDIX"/>
    <property type="match status" value="1"/>
</dbReference>
<feature type="transmembrane region" description="Helical" evidence="4">
    <location>
        <begin position="439"/>
        <end position="462"/>
    </location>
</feature>
<dbReference type="SMART" id="SM00014">
    <property type="entry name" value="acidPPc"/>
    <property type="match status" value="1"/>
</dbReference>
<dbReference type="InterPro" id="IPR020084">
    <property type="entry name" value="NUDIX_hydrolase_CS"/>
</dbReference>
<feature type="domain" description="Nudix hydrolase" evidence="5">
    <location>
        <begin position="11"/>
        <end position="147"/>
    </location>
</feature>
<keyword evidence="3" id="KW-0460">Magnesium</keyword>
<evidence type="ECO:0000313" key="7">
    <source>
        <dbReference type="Proteomes" id="UP000035909"/>
    </source>
</evidence>
<comment type="caution">
    <text evidence="6">The sequence shown here is derived from an EMBL/GenBank/DDBJ whole genome shotgun (WGS) entry which is preliminary data.</text>
</comment>
<proteinExistence type="predicted"/>
<evidence type="ECO:0000256" key="3">
    <source>
        <dbReference type="ARBA" id="ARBA00022842"/>
    </source>
</evidence>
<dbReference type="SUPFAM" id="SSF55811">
    <property type="entry name" value="Nudix"/>
    <property type="match status" value="1"/>
</dbReference>
<keyword evidence="4" id="KW-1133">Transmembrane helix</keyword>
<dbReference type="PRINTS" id="PR00502">
    <property type="entry name" value="NUDIXFAMILY"/>
</dbReference>
<dbReference type="InterPro" id="IPR000086">
    <property type="entry name" value="NUDIX_hydrolase_dom"/>
</dbReference>
<dbReference type="Pfam" id="PF01569">
    <property type="entry name" value="PAP2"/>
    <property type="match status" value="1"/>
</dbReference>
<feature type="transmembrane region" description="Helical" evidence="4">
    <location>
        <begin position="378"/>
        <end position="396"/>
    </location>
</feature>
<feature type="transmembrane region" description="Helical" evidence="4">
    <location>
        <begin position="297"/>
        <end position="318"/>
    </location>
</feature>
<dbReference type="PATRIC" id="fig|320778.3.peg.436"/>
<feature type="transmembrane region" description="Helical" evidence="4">
    <location>
        <begin position="324"/>
        <end position="344"/>
    </location>
</feature>
<feature type="transmembrane region" description="Helical" evidence="4">
    <location>
        <begin position="191"/>
        <end position="216"/>
    </location>
</feature>
<comment type="cofactor">
    <cofactor evidence="1">
        <name>Mg(2+)</name>
        <dbReference type="ChEBI" id="CHEBI:18420"/>
    </cofactor>
</comment>
<evidence type="ECO:0000313" key="6">
    <source>
        <dbReference type="EMBL" id="KLV11671.1"/>
    </source>
</evidence>
<dbReference type="PROSITE" id="PS51462">
    <property type="entry name" value="NUDIX"/>
    <property type="match status" value="1"/>
</dbReference>
<evidence type="ECO:0000259" key="5">
    <source>
        <dbReference type="PROSITE" id="PS51462"/>
    </source>
</evidence>
<feature type="transmembrane region" description="Helical" evidence="4">
    <location>
        <begin position="356"/>
        <end position="372"/>
    </location>
</feature>
<accession>A0A0J1HJB8</accession>
<evidence type="ECO:0000256" key="2">
    <source>
        <dbReference type="ARBA" id="ARBA00022801"/>
    </source>
</evidence>